<sequence length="543" mass="59629">MMNSNVMETSDANLVAESLTGNREAFGQIVARYQTLICSLAYSRTGSLTQSEDLAQETFIAAWRQLGGLREPDKLRSWLCGIARNHIYDAIKKRGREPSNAAEPLDTLHDSPTMEPLPADLTIQKEEEAILWRSIERIPEIYREPLVLFYREHQSIEAVAKNLELTEDAVKQRLSRGRKLLHEQVLAFVEGALERTNPGKAFTLVVLAALPSLTFSAKAAAVGAAAANGSSMAKAAGVAGLFAIICNPLIVLFGNFIPYRMALAAAHSDEERRRIKSFYARICALSVGLSLPLTAGIYWLFRNQPASHFGGGELFVTWFVTLVVVYLLAIFSFAIVGAGKRRAYYSRVLAEKYGGVFPKSAWEYRSKIKLLGLPLVHIRIGDRFDLLRTPVKAWIAVGNFAFGGLFAFGEVAVAPFSIGGLAVGLLPFGGIVAGIFPLGGLALGVWSFGAIAIGWQSIGAYAIAWSAAVGNFAVAHNFAIGGITHAMQANTDAARHFVDSNLFFRWIKVLEGHWFWMNALWIVPLFVQWRLIARSRRNQPVNS</sequence>
<dbReference type="STRING" id="320771.Cflav_PD3487"/>
<reference evidence="11 12" key="1">
    <citation type="journal article" date="2011" name="J. Bacteriol.">
        <title>Genome sequence of 'Pedosphaera parvula' Ellin514, an aerobic Verrucomicrobial isolate from pasture soil.</title>
        <authorList>
            <person name="Kant R."/>
            <person name="van Passel M.W."/>
            <person name="Sangwan P."/>
            <person name="Palva A."/>
            <person name="Lucas S."/>
            <person name="Copeland A."/>
            <person name="Lapidus A."/>
            <person name="Glavina Del Rio T."/>
            <person name="Dalin E."/>
            <person name="Tice H."/>
            <person name="Bruce D."/>
            <person name="Goodwin L."/>
            <person name="Pitluck S."/>
            <person name="Chertkov O."/>
            <person name="Larimer F.W."/>
            <person name="Land M.L."/>
            <person name="Hauser L."/>
            <person name="Brettin T.S."/>
            <person name="Detter J.C."/>
            <person name="Han S."/>
            <person name="de Vos W.M."/>
            <person name="Janssen P.H."/>
            <person name="Smidt H."/>
        </authorList>
    </citation>
    <scope>NUCLEOTIDE SEQUENCE [LARGE SCALE GENOMIC DNA]</scope>
    <source>
        <strain evidence="11 12">Ellin514</strain>
    </source>
</reference>
<feature type="region of interest" description="Disordered" evidence="7">
    <location>
        <begin position="95"/>
        <end position="115"/>
    </location>
</feature>
<dbReference type="InterPro" id="IPR013249">
    <property type="entry name" value="RNA_pol_sigma70_r4_t2"/>
</dbReference>
<dbReference type="InterPro" id="IPR014284">
    <property type="entry name" value="RNA_pol_sigma-70_dom"/>
</dbReference>
<comment type="caution">
    <text evidence="11">The sequence shown here is derived from an EMBL/GenBank/DDBJ whole genome shotgun (WGS) entry which is preliminary data.</text>
</comment>
<evidence type="ECO:0000259" key="10">
    <source>
        <dbReference type="Pfam" id="PF08281"/>
    </source>
</evidence>
<keyword evidence="2 6" id="KW-0805">Transcription regulation</keyword>
<dbReference type="Gene3D" id="1.10.10.10">
    <property type="entry name" value="Winged helix-like DNA-binding domain superfamily/Winged helix DNA-binding domain"/>
    <property type="match status" value="1"/>
</dbReference>
<dbReference type="InterPro" id="IPR000838">
    <property type="entry name" value="RNA_pol_sigma70_ECF_CS"/>
</dbReference>
<dbReference type="Pfam" id="PF08281">
    <property type="entry name" value="Sigma70_r4_2"/>
    <property type="match status" value="1"/>
</dbReference>
<dbReference type="InterPro" id="IPR036388">
    <property type="entry name" value="WH-like_DNA-bd_sf"/>
</dbReference>
<dbReference type="Gene3D" id="1.10.1740.10">
    <property type="match status" value="1"/>
</dbReference>
<feature type="transmembrane region" description="Helical" evidence="8">
    <location>
        <begin position="238"/>
        <end position="257"/>
    </location>
</feature>
<keyword evidence="8" id="KW-0812">Transmembrane</keyword>
<dbReference type="PANTHER" id="PTHR43133">
    <property type="entry name" value="RNA POLYMERASE ECF-TYPE SIGMA FACTO"/>
    <property type="match status" value="1"/>
</dbReference>
<proteinExistence type="inferred from homology"/>
<keyword evidence="8" id="KW-1133">Transmembrane helix</keyword>
<keyword evidence="12" id="KW-1185">Reference proteome</keyword>
<evidence type="ECO:0000256" key="7">
    <source>
        <dbReference type="SAM" id="MobiDB-lite"/>
    </source>
</evidence>
<evidence type="ECO:0000256" key="1">
    <source>
        <dbReference type="ARBA" id="ARBA00010641"/>
    </source>
</evidence>
<keyword evidence="8" id="KW-0472">Membrane</keyword>
<feature type="transmembrane region" description="Helical" evidence="8">
    <location>
        <begin position="458"/>
        <end position="480"/>
    </location>
</feature>
<keyword evidence="3 6" id="KW-0731">Sigma factor</keyword>
<dbReference type="InterPro" id="IPR013325">
    <property type="entry name" value="RNA_pol_sigma_r2"/>
</dbReference>
<comment type="similarity">
    <text evidence="1 6">Belongs to the sigma-70 factor family. ECF subfamily.</text>
</comment>
<dbReference type="OrthoDB" id="5757196at2"/>
<evidence type="ECO:0000256" key="2">
    <source>
        <dbReference type="ARBA" id="ARBA00023015"/>
    </source>
</evidence>
<dbReference type="PROSITE" id="PS01063">
    <property type="entry name" value="SIGMA70_ECF"/>
    <property type="match status" value="1"/>
</dbReference>
<accession>B9XI24</accession>
<name>B9XI24_PEDPL</name>
<dbReference type="SUPFAM" id="SSF88946">
    <property type="entry name" value="Sigma2 domain of RNA polymerase sigma factors"/>
    <property type="match status" value="1"/>
</dbReference>
<dbReference type="GO" id="GO:0016987">
    <property type="term" value="F:sigma factor activity"/>
    <property type="evidence" value="ECO:0007669"/>
    <property type="project" value="UniProtKB-KW"/>
</dbReference>
<feature type="transmembrane region" description="Helical" evidence="8">
    <location>
        <begin position="278"/>
        <end position="301"/>
    </location>
</feature>
<feature type="domain" description="RNA polymerase sigma-70 region 2" evidence="9">
    <location>
        <begin position="30"/>
        <end position="96"/>
    </location>
</feature>
<evidence type="ECO:0000256" key="6">
    <source>
        <dbReference type="RuleBase" id="RU000716"/>
    </source>
</evidence>
<dbReference type="GO" id="GO:0006352">
    <property type="term" value="P:DNA-templated transcription initiation"/>
    <property type="evidence" value="ECO:0007669"/>
    <property type="project" value="InterPro"/>
</dbReference>
<dbReference type="InterPro" id="IPR039425">
    <property type="entry name" value="RNA_pol_sigma-70-like"/>
</dbReference>
<gene>
    <name evidence="11" type="ORF">Cflav_PD3487</name>
</gene>
<dbReference type="RefSeq" id="WP_007415468.1">
    <property type="nucleotide sequence ID" value="NZ_ABOX02000016.1"/>
</dbReference>
<keyword evidence="5 6" id="KW-0804">Transcription</keyword>
<dbReference type="Proteomes" id="UP000003688">
    <property type="component" value="Unassembled WGS sequence"/>
</dbReference>
<dbReference type="SUPFAM" id="SSF88659">
    <property type="entry name" value="Sigma3 and sigma4 domains of RNA polymerase sigma factors"/>
    <property type="match status" value="1"/>
</dbReference>
<feature type="transmembrane region" description="Helical" evidence="8">
    <location>
        <begin position="201"/>
        <end position="226"/>
    </location>
</feature>
<evidence type="ECO:0000313" key="11">
    <source>
        <dbReference type="EMBL" id="EEF60517.1"/>
    </source>
</evidence>
<feature type="transmembrane region" description="Helical" evidence="8">
    <location>
        <begin position="514"/>
        <end position="533"/>
    </location>
</feature>
<evidence type="ECO:0000259" key="9">
    <source>
        <dbReference type="Pfam" id="PF04542"/>
    </source>
</evidence>
<dbReference type="Pfam" id="PF04542">
    <property type="entry name" value="Sigma70_r2"/>
    <property type="match status" value="1"/>
</dbReference>
<feature type="domain" description="RNA polymerase sigma factor 70 region 4 type 2" evidence="10">
    <location>
        <begin position="130"/>
        <end position="181"/>
    </location>
</feature>
<organism evidence="11 12">
    <name type="scientific">Pedosphaera parvula (strain Ellin514)</name>
    <dbReference type="NCBI Taxonomy" id="320771"/>
    <lineage>
        <taxon>Bacteria</taxon>
        <taxon>Pseudomonadati</taxon>
        <taxon>Verrucomicrobiota</taxon>
        <taxon>Pedosphaerae</taxon>
        <taxon>Pedosphaerales</taxon>
        <taxon>Pedosphaeraceae</taxon>
        <taxon>Pedosphaera</taxon>
    </lineage>
</organism>
<dbReference type="InterPro" id="IPR013324">
    <property type="entry name" value="RNA_pol_sigma_r3/r4-like"/>
</dbReference>
<evidence type="ECO:0000313" key="12">
    <source>
        <dbReference type="Proteomes" id="UP000003688"/>
    </source>
</evidence>
<keyword evidence="4 6" id="KW-0238">DNA-binding</keyword>
<dbReference type="CDD" id="cd06171">
    <property type="entry name" value="Sigma70_r4"/>
    <property type="match status" value="1"/>
</dbReference>
<dbReference type="GO" id="GO:0003677">
    <property type="term" value="F:DNA binding"/>
    <property type="evidence" value="ECO:0007669"/>
    <property type="project" value="UniProtKB-KW"/>
</dbReference>
<evidence type="ECO:0000256" key="8">
    <source>
        <dbReference type="SAM" id="Phobius"/>
    </source>
</evidence>
<protein>
    <recommendedName>
        <fullName evidence="6">RNA polymerase sigma factor</fullName>
    </recommendedName>
</protein>
<dbReference type="PANTHER" id="PTHR43133:SF51">
    <property type="entry name" value="RNA POLYMERASE SIGMA FACTOR"/>
    <property type="match status" value="1"/>
</dbReference>
<evidence type="ECO:0000256" key="5">
    <source>
        <dbReference type="ARBA" id="ARBA00023163"/>
    </source>
</evidence>
<dbReference type="EMBL" id="ABOX02000016">
    <property type="protein sequence ID" value="EEF60517.1"/>
    <property type="molecule type" value="Genomic_DNA"/>
</dbReference>
<feature type="transmembrane region" description="Helical" evidence="8">
    <location>
        <begin position="393"/>
        <end position="418"/>
    </location>
</feature>
<dbReference type="AlphaFoldDB" id="B9XI24"/>
<evidence type="ECO:0000256" key="4">
    <source>
        <dbReference type="ARBA" id="ARBA00023125"/>
    </source>
</evidence>
<evidence type="ECO:0000256" key="3">
    <source>
        <dbReference type="ARBA" id="ARBA00023082"/>
    </source>
</evidence>
<dbReference type="InterPro" id="IPR007627">
    <property type="entry name" value="RNA_pol_sigma70_r2"/>
</dbReference>
<dbReference type="NCBIfam" id="TIGR02937">
    <property type="entry name" value="sigma70-ECF"/>
    <property type="match status" value="1"/>
</dbReference>
<feature type="transmembrane region" description="Helical" evidence="8">
    <location>
        <begin position="424"/>
        <end position="446"/>
    </location>
</feature>
<feature type="transmembrane region" description="Helical" evidence="8">
    <location>
        <begin position="316"/>
        <end position="338"/>
    </location>
</feature>